<dbReference type="EMBL" id="JANJPK010000014">
    <property type="protein sequence ID" value="MCR1232735.1"/>
    <property type="molecule type" value="Genomic_DNA"/>
</dbReference>
<reference evidence="1" key="1">
    <citation type="submission" date="2022-07" db="EMBL/GenBank/DDBJ databases">
        <authorList>
            <person name="Peng Z."/>
        </authorList>
    </citation>
    <scope>NUCLEOTIDE SEQUENCE</scope>
    <source>
        <strain evidence="1">2022WUSS069</strain>
    </source>
</reference>
<sequence length="84" mass="9007">MLVSVLVSEAWVADVSVDEEEAVDSTEELVLVWVEDVVSELELVESCSSVNGLPVDDWLGLVALDDEMVVLGDVEDVAGFAVKV</sequence>
<dbReference type="AlphaFoldDB" id="A0AAW5LLV1"/>
<gene>
    <name evidence="1" type="ORF">NQD44_06355</name>
</gene>
<proteinExistence type="predicted"/>
<evidence type="ECO:0000313" key="1">
    <source>
        <dbReference type="EMBL" id="MCR1232735.1"/>
    </source>
</evidence>
<name>A0AAW5LLV1_STRSU</name>
<protein>
    <submittedName>
        <fullName evidence="1">Uncharacterized protein</fullName>
    </submittedName>
</protein>
<evidence type="ECO:0000313" key="2">
    <source>
        <dbReference type="Proteomes" id="UP001206089"/>
    </source>
</evidence>
<accession>A0AAW5LLV1</accession>
<organism evidence="1 2">
    <name type="scientific">Streptococcus suis</name>
    <dbReference type="NCBI Taxonomy" id="1307"/>
    <lineage>
        <taxon>Bacteria</taxon>
        <taxon>Bacillati</taxon>
        <taxon>Bacillota</taxon>
        <taxon>Bacilli</taxon>
        <taxon>Lactobacillales</taxon>
        <taxon>Streptococcaceae</taxon>
        <taxon>Streptococcus</taxon>
    </lineage>
</organism>
<dbReference type="Proteomes" id="UP001206089">
    <property type="component" value="Unassembled WGS sequence"/>
</dbReference>
<comment type="caution">
    <text evidence="1">The sequence shown here is derived from an EMBL/GenBank/DDBJ whole genome shotgun (WGS) entry which is preliminary data.</text>
</comment>